<dbReference type="Proteomes" id="UP000813461">
    <property type="component" value="Unassembled WGS sequence"/>
</dbReference>
<dbReference type="InterPro" id="IPR049326">
    <property type="entry name" value="Rhodopsin_dom_fungi"/>
</dbReference>
<reference evidence="4" key="1">
    <citation type="journal article" date="2021" name="Nat. Commun.">
        <title>Genetic determinants of endophytism in the Arabidopsis root mycobiome.</title>
        <authorList>
            <person name="Mesny F."/>
            <person name="Miyauchi S."/>
            <person name="Thiergart T."/>
            <person name="Pickel B."/>
            <person name="Atanasova L."/>
            <person name="Karlsson M."/>
            <person name="Huettel B."/>
            <person name="Barry K.W."/>
            <person name="Haridas S."/>
            <person name="Chen C."/>
            <person name="Bauer D."/>
            <person name="Andreopoulos W."/>
            <person name="Pangilinan J."/>
            <person name="LaButti K."/>
            <person name="Riley R."/>
            <person name="Lipzen A."/>
            <person name="Clum A."/>
            <person name="Drula E."/>
            <person name="Henrissat B."/>
            <person name="Kohler A."/>
            <person name="Grigoriev I.V."/>
            <person name="Martin F.M."/>
            <person name="Hacquard S."/>
        </authorList>
    </citation>
    <scope>NUCLEOTIDE SEQUENCE</scope>
    <source>
        <strain evidence="4">MPI-SDFR-AT-0120</strain>
    </source>
</reference>
<evidence type="ECO:0000256" key="2">
    <source>
        <dbReference type="SAM" id="Phobius"/>
    </source>
</evidence>
<feature type="transmembrane region" description="Helical" evidence="2">
    <location>
        <begin position="207"/>
        <end position="229"/>
    </location>
</feature>
<evidence type="ECO:0000256" key="1">
    <source>
        <dbReference type="SAM" id="MobiDB-lite"/>
    </source>
</evidence>
<evidence type="ECO:0000313" key="5">
    <source>
        <dbReference type="Proteomes" id="UP000813461"/>
    </source>
</evidence>
<dbReference type="PANTHER" id="PTHR38794">
    <property type="entry name" value="INTEGRAL MEMBRANE PROTEIN"/>
    <property type="match status" value="1"/>
</dbReference>
<keyword evidence="2" id="KW-0812">Transmembrane</keyword>
<accession>A0A8K0R7Q0</accession>
<dbReference type="PANTHER" id="PTHR38794:SF1">
    <property type="entry name" value="INTEGRAL MEMBRANE PROTEIN"/>
    <property type="match status" value="1"/>
</dbReference>
<feature type="domain" description="Rhodopsin" evidence="3">
    <location>
        <begin position="37"/>
        <end position="269"/>
    </location>
</feature>
<feature type="transmembrane region" description="Helical" evidence="2">
    <location>
        <begin position="20"/>
        <end position="39"/>
    </location>
</feature>
<feature type="transmembrane region" description="Helical" evidence="2">
    <location>
        <begin position="241"/>
        <end position="265"/>
    </location>
</feature>
<keyword evidence="5" id="KW-1185">Reference proteome</keyword>
<dbReference type="Pfam" id="PF20684">
    <property type="entry name" value="Fung_rhodopsin"/>
    <property type="match status" value="1"/>
</dbReference>
<gene>
    <name evidence="4" type="ORF">FB567DRAFT_619553</name>
</gene>
<feature type="transmembrane region" description="Helical" evidence="2">
    <location>
        <begin position="129"/>
        <end position="150"/>
    </location>
</feature>
<proteinExistence type="predicted"/>
<evidence type="ECO:0000259" key="3">
    <source>
        <dbReference type="Pfam" id="PF20684"/>
    </source>
</evidence>
<feature type="compositionally biased region" description="Gly residues" evidence="1">
    <location>
        <begin position="322"/>
        <end position="334"/>
    </location>
</feature>
<dbReference type="AlphaFoldDB" id="A0A8K0R7Q0"/>
<comment type="caution">
    <text evidence="4">The sequence shown here is derived from an EMBL/GenBank/DDBJ whole genome shotgun (WGS) entry which is preliminary data.</text>
</comment>
<dbReference type="OrthoDB" id="3918601at2759"/>
<evidence type="ECO:0000313" key="4">
    <source>
        <dbReference type="EMBL" id="KAH7088772.1"/>
    </source>
</evidence>
<feature type="transmembrane region" description="Helical" evidence="2">
    <location>
        <begin position="51"/>
        <end position="74"/>
    </location>
</feature>
<name>A0A8K0R7Q0_9PLEO</name>
<feature type="transmembrane region" description="Helical" evidence="2">
    <location>
        <begin position="176"/>
        <end position="195"/>
    </location>
</feature>
<sequence>MDAGKRPAFQDDHAAPLIQILTWLFLSFSTLSIVAHFATKKAMSRPLARGDFILLAALILAVGQAATFLCPAGQAIGNSETRLSKETIMQAWKALYSGEILSILAIVAAKSSLLIPFMSVTPDLLHQRMMYTTCAVTMLWGCSAVLLIAFQCPTPQRWDITNPRCMDIRAVRTYNAVMNIITDLALAIVPTLMVMPLQLESDRRLTLLVGFWCRISVVIASAVQIGFISTLPSTTTNLLNSIWRIVVCGQVVQVTSIVSSTIPFLKPFLLSLESGFLSAGNVARTTGLGYESAGKSGRLSSYIKIGSGVRKRMERREDESGTGDGNGDGGGGGSIWVRKDVVVSREREGSLELFEIPRKMS</sequence>
<dbReference type="EMBL" id="JAGMVJ010000007">
    <property type="protein sequence ID" value="KAH7088772.1"/>
    <property type="molecule type" value="Genomic_DNA"/>
</dbReference>
<keyword evidence="2" id="KW-0472">Membrane</keyword>
<protein>
    <recommendedName>
        <fullName evidence="3">Rhodopsin domain-containing protein</fullName>
    </recommendedName>
</protein>
<keyword evidence="2" id="KW-1133">Transmembrane helix</keyword>
<organism evidence="4 5">
    <name type="scientific">Paraphoma chrysanthemicola</name>
    <dbReference type="NCBI Taxonomy" id="798071"/>
    <lineage>
        <taxon>Eukaryota</taxon>
        <taxon>Fungi</taxon>
        <taxon>Dikarya</taxon>
        <taxon>Ascomycota</taxon>
        <taxon>Pezizomycotina</taxon>
        <taxon>Dothideomycetes</taxon>
        <taxon>Pleosporomycetidae</taxon>
        <taxon>Pleosporales</taxon>
        <taxon>Pleosporineae</taxon>
        <taxon>Phaeosphaeriaceae</taxon>
        <taxon>Paraphoma</taxon>
    </lineage>
</organism>
<feature type="region of interest" description="Disordered" evidence="1">
    <location>
        <begin position="310"/>
        <end position="335"/>
    </location>
</feature>
<feature type="transmembrane region" description="Helical" evidence="2">
    <location>
        <begin position="94"/>
        <end position="117"/>
    </location>
</feature>